<name>A0A453M616_AEGTS</name>
<accession>A0A453M616</accession>
<keyword evidence="2" id="KW-1185">Reference proteome</keyword>
<dbReference type="Proteomes" id="UP000015105">
    <property type="component" value="Chromosome 5D"/>
</dbReference>
<dbReference type="Gene3D" id="3.30.200.20">
    <property type="entry name" value="Phosphorylase Kinase, domain 1"/>
    <property type="match status" value="1"/>
</dbReference>
<evidence type="ECO:0000313" key="1">
    <source>
        <dbReference type="EnsemblPlants" id="AET5Gv21057400.23"/>
    </source>
</evidence>
<organism evidence="1 2">
    <name type="scientific">Aegilops tauschii subsp. strangulata</name>
    <name type="common">Goatgrass</name>
    <dbReference type="NCBI Taxonomy" id="200361"/>
    <lineage>
        <taxon>Eukaryota</taxon>
        <taxon>Viridiplantae</taxon>
        <taxon>Streptophyta</taxon>
        <taxon>Embryophyta</taxon>
        <taxon>Tracheophyta</taxon>
        <taxon>Spermatophyta</taxon>
        <taxon>Magnoliopsida</taxon>
        <taxon>Liliopsida</taxon>
        <taxon>Poales</taxon>
        <taxon>Poaceae</taxon>
        <taxon>BOP clade</taxon>
        <taxon>Pooideae</taxon>
        <taxon>Triticodae</taxon>
        <taxon>Triticeae</taxon>
        <taxon>Triticinae</taxon>
        <taxon>Aegilops</taxon>
    </lineage>
</organism>
<dbReference type="AlphaFoldDB" id="A0A453M616"/>
<dbReference type="Gramene" id="AET5Gv21057400.23">
    <property type="protein sequence ID" value="AET5Gv21057400.23"/>
    <property type="gene ID" value="AET5Gv21057400"/>
</dbReference>
<reference evidence="2" key="2">
    <citation type="journal article" date="2017" name="Nat. Plants">
        <title>The Aegilops tauschii genome reveals multiple impacts of transposons.</title>
        <authorList>
            <person name="Zhao G."/>
            <person name="Zou C."/>
            <person name="Li K."/>
            <person name="Wang K."/>
            <person name="Li T."/>
            <person name="Gao L."/>
            <person name="Zhang X."/>
            <person name="Wang H."/>
            <person name="Yang Z."/>
            <person name="Liu X."/>
            <person name="Jiang W."/>
            <person name="Mao L."/>
            <person name="Kong X."/>
            <person name="Jiao Y."/>
            <person name="Jia J."/>
        </authorList>
    </citation>
    <scope>NUCLEOTIDE SEQUENCE [LARGE SCALE GENOMIC DNA]</scope>
    <source>
        <strain evidence="2">cv. AL8/78</strain>
    </source>
</reference>
<reference evidence="1" key="5">
    <citation type="journal article" date="2021" name="G3 (Bethesda)">
        <title>Aegilops tauschii genome assembly Aet v5.0 features greater sequence contiguity and improved annotation.</title>
        <authorList>
            <person name="Wang L."/>
            <person name="Zhu T."/>
            <person name="Rodriguez J.C."/>
            <person name="Deal K.R."/>
            <person name="Dubcovsky J."/>
            <person name="McGuire P.E."/>
            <person name="Lux T."/>
            <person name="Spannagl M."/>
            <person name="Mayer K.F.X."/>
            <person name="Baldrich P."/>
            <person name="Meyers B.C."/>
            <person name="Huo N."/>
            <person name="Gu Y.Q."/>
            <person name="Zhou H."/>
            <person name="Devos K.M."/>
            <person name="Bennetzen J.L."/>
            <person name="Unver T."/>
            <person name="Budak H."/>
            <person name="Gulick P.J."/>
            <person name="Galiba G."/>
            <person name="Kalapos B."/>
            <person name="Nelson D.R."/>
            <person name="Li P."/>
            <person name="You F.M."/>
            <person name="Luo M.C."/>
            <person name="Dvorak J."/>
        </authorList>
    </citation>
    <scope>NUCLEOTIDE SEQUENCE [LARGE SCALE GENOMIC DNA]</scope>
    <source>
        <strain evidence="1">cv. AL8/78</strain>
    </source>
</reference>
<protein>
    <recommendedName>
        <fullName evidence="3">Protein kinase domain-containing protein</fullName>
    </recommendedName>
</protein>
<reference evidence="2" key="1">
    <citation type="journal article" date="2014" name="Science">
        <title>Ancient hybridizations among the ancestral genomes of bread wheat.</title>
        <authorList>
            <consortium name="International Wheat Genome Sequencing Consortium,"/>
            <person name="Marcussen T."/>
            <person name="Sandve S.R."/>
            <person name="Heier L."/>
            <person name="Spannagl M."/>
            <person name="Pfeifer M."/>
            <person name="Jakobsen K.S."/>
            <person name="Wulff B.B."/>
            <person name="Steuernagel B."/>
            <person name="Mayer K.F."/>
            <person name="Olsen O.A."/>
        </authorList>
    </citation>
    <scope>NUCLEOTIDE SEQUENCE [LARGE SCALE GENOMIC DNA]</scope>
    <source>
        <strain evidence="2">cv. AL8/78</strain>
    </source>
</reference>
<sequence>MHMLDHPDIVGLKHYLFLTTKVDGFYLNLVLEFVPEPVNRMER</sequence>
<evidence type="ECO:0000313" key="2">
    <source>
        <dbReference type="Proteomes" id="UP000015105"/>
    </source>
</evidence>
<dbReference type="EnsemblPlants" id="AET5Gv21057400.23">
    <property type="protein sequence ID" value="AET5Gv21057400.23"/>
    <property type="gene ID" value="AET5Gv21057400"/>
</dbReference>
<proteinExistence type="predicted"/>
<evidence type="ECO:0008006" key="3">
    <source>
        <dbReference type="Google" id="ProtNLM"/>
    </source>
</evidence>
<reference evidence="1" key="4">
    <citation type="submission" date="2019-03" db="UniProtKB">
        <authorList>
            <consortium name="EnsemblPlants"/>
        </authorList>
    </citation>
    <scope>IDENTIFICATION</scope>
</reference>
<reference evidence="1" key="3">
    <citation type="journal article" date="2017" name="Nature">
        <title>Genome sequence of the progenitor of the wheat D genome Aegilops tauschii.</title>
        <authorList>
            <person name="Luo M.C."/>
            <person name="Gu Y.Q."/>
            <person name="Puiu D."/>
            <person name="Wang H."/>
            <person name="Twardziok S.O."/>
            <person name="Deal K.R."/>
            <person name="Huo N."/>
            <person name="Zhu T."/>
            <person name="Wang L."/>
            <person name="Wang Y."/>
            <person name="McGuire P.E."/>
            <person name="Liu S."/>
            <person name="Long H."/>
            <person name="Ramasamy R.K."/>
            <person name="Rodriguez J.C."/>
            <person name="Van S.L."/>
            <person name="Yuan L."/>
            <person name="Wang Z."/>
            <person name="Xia Z."/>
            <person name="Xiao L."/>
            <person name="Anderson O.D."/>
            <person name="Ouyang S."/>
            <person name="Liang Y."/>
            <person name="Zimin A.V."/>
            <person name="Pertea G."/>
            <person name="Qi P."/>
            <person name="Bennetzen J.L."/>
            <person name="Dai X."/>
            <person name="Dawson M.W."/>
            <person name="Muller H.G."/>
            <person name="Kugler K."/>
            <person name="Rivarola-Duarte L."/>
            <person name="Spannagl M."/>
            <person name="Mayer K.F.X."/>
            <person name="Lu F.H."/>
            <person name="Bevan M.W."/>
            <person name="Leroy P."/>
            <person name="Li P."/>
            <person name="You F.M."/>
            <person name="Sun Q."/>
            <person name="Liu Z."/>
            <person name="Lyons E."/>
            <person name="Wicker T."/>
            <person name="Salzberg S.L."/>
            <person name="Devos K.M."/>
            <person name="Dvorak J."/>
        </authorList>
    </citation>
    <scope>NUCLEOTIDE SEQUENCE [LARGE SCALE GENOMIC DNA]</scope>
    <source>
        <strain evidence="1">cv. AL8/78</strain>
    </source>
</reference>